<keyword evidence="10" id="KW-0807">Transducer</keyword>
<reference evidence="15 16" key="1">
    <citation type="submission" date="2019-01" db="EMBL/GenBank/DDBJ databases">
        <title>Sequencing of cultivated peanut Arachis hypogaea provides insights into genome evolution and oil improvement.</title>
        <authorList>
            <person name="Chen X."/>
        </authorList>
    </citation>
    <scope>NUCLEOTIDE SEQUENCE [LARGE SCALE GENOMIC DNA]</scope>
    <source>
        <strain evidence="16">cv. Fuhuasheng</strain>
        <tissue evidence="15">Leaves</tissue>
    </source>
</reference>
<proteinExistence type="predicted"/>
<comment type="subcellular location">
    <subcellularLocation>
        <location evidence="3">Cell membrane</location>
        <topology evidence="3">Peripheral membrane protein</topology>
    </subcellularLocation>
</comment>
<dbReference type="PANTHER" id="PTHR10336:SF105">
    <property type="entry name" value="PHOSPHOINOSITIDE PHOSPHOLIPASE C 1"/>
    <property type="match status" value="1"/>
</dbReference>
<dbReference type="SUPFAM" id="SSF49562">
    <property type="entry name" value="C2 domain (Calcium/lipid-binding domain, CaLB)"/>
    <property type="match status" value="1"/>
</dbReference>
<dbReference type="PRINTS" id="PR00390">
    <property type="entry name" value="PHPHLIPASEC"/>
</dbReference>
<dbReference type="PANTHER" id="PTHR10336">
    <property type="entry name" value="PHOSPHOINOSITIDE-SPECIFIC PHOSPHOLIPASE C FAMILY PROTEIN"/>
    <property type="match status" value="1"/>
</dbReference>
<evidence type="ECO:0000256" key="7">
    <source>
        <dbReference type="ARBA" id="ARBA00022963"/>
    </source>
</evidence>
<dbReference type="CDD" id="cd00275">
    <property type="entry name" value="C2_PLC_like"/>
    <property type="match status" value="1"/>
</dbReference>
<dbReference type="SUPFAM" id="SSF47473">
    <property type="entry name" value="EF-hand"/>
    <property type="match status" value="1"/>
</dbReference>
<comment type="catalytic activity">
    <reaction evidence="1 11">
        <text>a 1,2-diacyl-sn-glycero-3-phospho-(1D-myo-inositol-4,5-bisphosphate) + H2O = 1D-myo-inositol 1,4,5-trisphosphate + a 1,2-diacyl-sn-glycerol + H(+)</text>
        <dbReference type="Rhea" id="RHEA:33179"/>
        <dbReference type="ChEBI" id="CHEBI:15377"/>
        <dbReference type="ChEBI" id="CHEBI:15378"/>
        <dbReference type="ChEBI" id="CHEBI:17815"/>
        <dbReference type="ChEBI" id="CHEBI:58456"/>
        <dbReference type="ChEBI" id="CHEBI:203600"/>
        <dbReference type="EC" id="3.1.4.11"/>
    </reaction>
</comment>
<dbReference type="PROSITE" id="PS50007">
    <property type="entry name" value="PIPLC_X_DOMAIN"/>
    <property type="match status" value="1"/>
</dbReference>
<dbReference type="InterPro" id="IPR000909">
    <property type="entry name" value="PLipase_C_PInositol-sp_X_dom"/>
</dbReference>
<keyword evidence="9" id="KW-0472">Membrane</keyword>
<evidence type="ECO:0000313" key="15">
    <source>
        <dbReference type="EMBL" id="RYR46961.1"/>
    </source>
</evidence>
<dbReference type="EMBL" id="SDMP01000007">
    <property type="protein sequence ID" value="RYR46961.1"/>
    <property type="molecule type" value="Genomic_DNA"/>
</dbReference>
<dbReference type="InterPro" id="IPR001711">
    <property type="entry name" value="PLipase_C_Pinositol-sp_Y"/>
</dbReference>
<dbReference type="PROSITE" id="PS50004">
    <property type="entry name" value="C2"/>
    <property type="match status" value="1"/>
</dbReference>
<evidence type="ECO:0000256" key="1">
    <source>
        <dbReference type="ARBA" id="ARBA00001195"/>
    </source>
</evidence>
<dbReference type="GO" id="GO:0016042">
    <property type="term" value="P:lipid catabolic process"/>
    <property type="evidence" value="ECO:0007669"/>
    <property type="project" value="UniProtKB-KW"/>
</dbReference>
<dbReference type="SUPFAM" id="SSF51695">
    <property type="entry name" value="PLC-like phosphodiesterases"/>
    <property type="match status" value="1"/>
</dbReference>
<sequence length="577" mass="66477">MASSGTSLGSSSWRKPKHQQHFQVCFCFKRIFKLKVSEPPEEIRSIFEKFSENNNGTVMSVDGLYRFLVRFQGERDCDDTKHKAQAIFDSHKHLFLFQRKGFHLDAFFRYLLGDDNAPLLQVGHDMRSPLAHYFLYTGHNSYLTGNQFSSNSSTAPIIKALKKGVRVIELDLWPNSTGNSVEVRHGRTLTSPVKLRACLKAIKEYAFYASKYPVVITFEDHITPPLQSKVAKMVNGIFGDMLYRPSSQHIMNKFPSPESLKEKILISTKPPETPEEDQEHNEERSSEVNYMMRYNSYDKDKNGDEDEEKEDNSLEYRDLISIHAGKPKGGSGNLFISHEKVRRLSLSEDQLEEIAKTRATEIVRFTQKNLLRIYPRGTRVDSSNYNPMVGWMHGAQMVAFNMQGHGHLLRMMEGMFRANGGCGYVKKPNILLDENEVFDPSAFRLPKKNLQVMVYMGEGWRSEFSPTHFDLYSPPDFSVELRIYGVPADESIKETMTMEDEWVPVWNQEFIFPLTVPELALLYIKVVEHDFKGKNDFGGQTCLPVSELRQGIRSIRLCNQKGEPYKHVRLLMQFQFI</sequence>
<dbReference type="InterPro" id="IPR000008">
    <property type="entry name" value="C2_dom"/>
</dbReference>
<feature type="domain" description="C2" evidence="13">
    <location>
        <begin position="424"/>
        <end position="559"/>
    </location>
</feature>
<evidence type="ECO:0000259" key="13">
    <source>
        <dbReference type="PROSITE" id="PS50004"/>
    </source>
</evidence>
<protein>
    <recommendedName>
        <fullName evidence="4 11">Phosphoinositide phospholipase C</fullName>
        <ecNumber evidence="4 11">3.1.4.11</ecNumber>
    </recommendedName>
</protein>
<evidence type="ECO:0000256" key="11">
    <source>
        <dbReference type="RuleBase" id="RU361133"/>
    </source>
</evidence>
<feature type="domain" description="PI-PLC Y-box" evidence="14">
    <location>
        <begin position="345"/>
        <end position="431"/>
    </location>
</feature>
<keyword evidence="16" id="KW-1185">Reference proteome</keyword>
<dbReference type="OrthoDB" id="269822at2759"/>
<comment type="caution">
    <text evidence="15">The sequence shown here is derived from an EMBL/GenBank/DDBJ whole genome shotgun (WGS) entry which is preliminary data.</text>
</comment>
<dbReference type="SMART" id="SM00239">
    <property type="entry name" value="C2"/>
    <property type="match status" value="1"/>
</dbReference>
<keyword evidence="8 11" id="KW-0443">Lipid metabolism</keyword>
<dbReference type="SMR" id="A0A445C7X7"/>
<dbReference type="Gene3D" id="3.20.20.190">
    <property type="entry name" value="Phosphatidylinositol (PI) phosphodiesterase"/>
    <property type="match status" value="1"/>
</dbReference>
<evidence type="ECO:0000256" key="3">
    <source>
        <dbReference type="ARBA" id="ARBA00004202"/>
    </source>
</evidence>
<keyword evidence="7 11" id="KW-0442">Lipid degradation</keyword>
<keyword evidence="6 11" id="KW-0378">Hydrolase</keyword>
<dbReference type="Pfam" id="PF00387">
    <property type="entry name" value="PI-PLC-Y"/>
    <property type="match status" value="1"/>
</dbReference>
<dbReference type="GO" id="GO:0004435">
    <property type="term" value="F:phosphatidylinositol-4,5-bisphosphate phospholipase C activity"/>
    <property type="evidence" value="ECO:0007669"/>
    <property type="project" value="UniProtKB-EC"/>
</dbReference>
<dbReference type="GO" id="GO:0005886">
    <property type="term" value="C:plasma membrane"/>
    <property type="evidence" value="ECO:0007669"/>
    <property type="project" value="UniProtKB-SubCell"/>
</dbReference>
<dbReference type="Gene3D" id="1.10.238.10">
    <property type="entry name" value="EF-hand"/>
    <property type="match status" value="1"/>
</dbReference>
<organism evidence="15 16">
    <name type="scientific">Arachis hypogaea</name>
    <name type="common">Peanut</name>
    <dbReference type="NCBI Taxonomy" id="3818"/>
    <lineage>
        <taxon>Eukaryota</taxon>
        <taxon>Viridiplantae</taxon>
        <taxon>Streptophyta</taxon>
        <taxon>Embryophyta</taxon>
        <taxon>Tracheophyta</taxon>
        <taxon>Spermatophyta</taxon>
        <taxon>Magnoliopsida</taxon>
        <taxon>eudicotyledons</taxon>
        <taxon>Gunneridae</taxon>
        <taxon>Pentapetalae</taxon>
        <taxon>rosids</taxon>
        <taxon>fabids</taxon>
        <taxon>Fabales</taxon>
        <taxon>Fabaceae</taxon>
        <taxon>Papilionoideae</taxon>
        <taxon>50 kb inversion clade</taxon>
        <taxon>dalbergioids sensu lato</taxon>
        <taxon>Dalbergieae</taxon>
        <taxon>Pterocarpus clade</taxon>
        <taxon>Arachis</taxon>
    </lineage>
</organism>
<evidence type="ECO:0000313" key="16">
    <source>
        <dbReference type="Proteomes" id="UP000289738"/>
    </source>
</evidence>
<evidence type="ECO:0000256" key="9">
    <source>
        <dbReference type="ARBA" id="ARBA00023136"/>
    </source>
</evidence>
<evidence type="ECO:0000256" key="6">
    <source>
        <dbReference type="ARBA" id="ARBA00022801"/>
    </source>
</evidence>
<keyword evidence="5" id="KW-1003">Cell membrane</keyword>
<dbReference type="GO" id="GO:0006950">
    <property type="term" value="P:response to stress"/>
    <property type="evidence" value="ECO:0007669"/>
    <property type="project" value="UniProtKB-ARBA"/>
</dbReference>
<dbReference type="Gramene" id="arahy.Tifrunner.gnm2.ann2.Ah07g187500.1">
    <property type="protein sequence ID" value="arahy.Tifrunner.gnm2.ann2.Ah07g187500.1-CDS"/>
    <property type="gene ID" value="arahy.Tifrunner.gnm2.ann2.Ah07g187500"/>
</dbReference>
<evidence type="ECO:0000256" key="4">
    <source>
        <dbReference type="ARBA" id="ARBA00012368"/>
    </source>
</evidence>
<evidence type="ECO:0000256" key="10">
    <source>
        <dbReference type="ARBA" id="ARBA00023224"/>
    </source>
</evidence>
<dbReference type="InterPro" id="IPR035892">
    <property type="entry name" value="C2_domain_sf"/>
</dbReference>
<dbReference type="SMART" id="SM00148">
    <property type="entry name" value="PLCXc"/>
    <property type="match status" value="1"/>
</dbReference>
<dbReference type="Pfam" id="PF00388">
    <property type="entry name" value="PI-PLC-X"/>
    <property type="match status" value="1"/>
</dbReference>
<evidence type="ECO:0000259" key="14">
    <source>
        <dbReference type="PROSITE" id="PS50008"/>
    </source>
</evidence>
<dbReference type="GO" id="GO:0048015">
    <property type="term" value="P:phosphatidylinositol-mediated signaling"/>
    <property type="evidence" value="ECO:0007669"/>
    <property type="project" value="TreeGrafter"/>
</dbReference>
<evidence type="ECO:0000256" key="2">
    <source>
        <dbReference type="ARBA" id="ARBA00001913"/>
    </source>
</evidence>
<dbReference type="SMART" id="SM00149">
    <property type="entry name" value="PLCYc"/>
    <property type="match status" value="1"/>
</dbReference>
<evidence type="ECO:0000256" key="8">
    <source>
        <dbReference type="ARBA" id="ARBA00023098"/>
    </source>
</evidence>
<accession>A0A445C7X7</accession>
<dbReference type="STRING" id="3818.A0A445C7X7"/>
<comment type="cofactor">
    <cofactor evidence="2">
        <name>Ca(2+)</name>
        <dbReference type="ChEBI" id="CHEBI:29108"/>
    </cofactor>
</comment>
<name>A0A445C7X7_ARAHY</name>
<dbReference type="Pfam" id="PF00168">
    <property type="entry name" value="C2"/>
    <property type="match status" value="1"/>
</dbReference>
<dbReference type="FunFam" id="2.60.40.150:FF:000060">
    <property type="entry name" value="Phosphoinositide phospholipase C"/>
    <property type="match status" value="1"/>
</dbReference>
<gene>
    <name evidence="15" type="ORF">Ahy_A07g032851</name>
</gene>
<dbReference type="InterPro" id="IPR017946">
    <property type="entry name" value="PLC-like_Pdiesterase_TIM-brl"/>
</dbReference>
<dbReference type="FunFam" id="3.20.20.190:FF:000010">
    <property type="entry name" value="Phosphoinositide phospholipase C"/>
    <property type="match status" value="1"/>
</dbReference>
<dbReference type="PROSITE" id="PS50008">
    <property type="entry name" value="PIPLC_Y_DOMAIN"/>
    <property type="match status" value="1"/>
</dbReference>
<dbReference type="InterPro" id="IPR001192">
    <property type="entry name" value="PI-PLC_fam"/>
</dbReference>
<dbReference type="EC" id="3.1.4.11" evidence="4 11"/>
<feature type="region of interest" description="Disordered" evidence="12">
    <location>
        <begin position="269"/>
        <end position="290"/>
    </location>
</feature>
<dbReference type="Gene3D" id="2.60.40.150">
    <property type="entry name" value="C2 domain"/>
    <property type="match status" value="1"/>
</dbReference>
<dbReference type="AlphaFoldDB" id="A0A445C7X7"/>
<dbReference type="GO" id="GO:0051209">
    <property type="term" value="P:release of sequestered calcium ion into cytosol"/>
    <property type="evidence" value="ECO:0007669"/>
    <property type="project" value="TreeGrafter"/>
</dbReference>
<dbReference type="Proteomes" id="UP000289738">
    <property type="component" value="Chromosome A07"/>
</dbReference>
<evidence type="ECO:0000256" key="12">
    <source>
        <dbReference type="SAM" id="MobiDB-lite"/>
    </source>
</evidence>
<dbReference type="InterPro" id="IPR011992">
    <property type="entry name" value="EF-hand-dom_pair"/>
</dbReference>
<evidence type="ECO:0000256" key="5">
    <source>
        <dbReference type="ARBA" id="ARBA00022475"/>
    </source>
</evidence>